<dbReference type="InterPro" id="IPR032716">
    <property type="entry name" value="ACC_epsilon"/>
</dbReference>
<dbReference type="AlphaFoldDB" id="A0A6G9YY85"/>
<evidence type="ECO:0000256" key="1">
    <source>
        <dbReference type="SAM" id="MobiDB-lite"/>
    </source>
</evidence>
<dbReference type="Pfam" id="PF13822">
    <property type="entry name" value="ACC_epsilon"/>
    <property type="match status" value="1"/>
</dbReference>
<dbReference type="GO" id="GO:0004658">
    <property type="term" value="F:propionyl-CoA carboxylase activity"/>
    <property type="evidence" value="ECO:0007669"/>
    <property type="project" value="InterPro"/>
</dbReference>
<accession>A0A6G9YY85</accession>
<evidence type="ECO:0000313" key="3">
    <source>
        <dbReference type="Proteomes" id="UP000500953"/>
    </source>
</evidence>
<dbReference type="EMBL" id="CP046173">
    <property type="protein sequence ID" value="QIS17956.1"/>
    <property type="molecule type" value="Genomic_DNA"/>
</dbReference>
<reference evidence="2 3" key="1">
    <citation type="journal article" date="2019" name="ACS Chem. Biol.">
        <title>Identification and Mobilization of a Cryptic Antibiotic Biosynthesis Gene Locus from a Human-Pathogenic Nocardia Isolate.</title>
        <authorList>
            <person name="Herisse M."/>
            <person name="Ishida K."/>
            <person name="Porter J.L."/>
            <person name="Howden B."/>
            <person name="Hertweck C."/>
            <person name="Stinear T.P."/>
            <person name="Pidot S.J."/>
        </authorList>
    </citation>
    <scope>NUCLEOTIDE SEQUENCE [LARGE SCALE GENOMIC DNA]</scope>
    <source>
        <strain evidence="2 3">AUSMDU00012715</strain>
    </source>
</reference>
<gene>
    <name evidence="2" type="ORF">F6W96_06175</name>
</gene>
<evidence type="ECO:0000313" key="2">
    <source>
        <dbReference type="EMBL" id="QIS17956.1"/>
    </source>
</evidence>
<dbReference type="GO" id="GO:0003989">
    <property type="term" value="F:acetyl-CoA carboxylase activity"/>
    <property type="evidence" value="ECO:0007669"/>
    <property type="project" value="InterPro"/>
</dbReference>
<organism evidence="2 3">
    <name type="scientific">Nocardia terpenica</name>
    <dbReference type="NCBI Taxonomy" id="455432"/>
    <lineage>
        <taxon>Bacteria</taxon>
        <taxon>Bacillati</taxon>
        <taxon>Actinomycetota</taxon>
        <taxon>Actinomycetes</taxon>
        <taxon>Mycobacteriales</taxon>
        <taxon>Nocardiaceae</taxon>
        <taxon>Nocardia</taxon>
    </lineage>
</organism>
<protein>
    <submittedName>
        <fullName evidence="2">Acyl-CoA carboxylase subunit epsilon</fullName>
    </submittedName>
</protein>
<dbReference type="Proteomes" id="UP000500953">
    <property type="component" value="Chromosome"/>
</dbReference>
<name>A0A6G9YY85_9NOCA</name>
<feature type="region of interest" description="Disordered" evidence="1">
    <location>
        <begin position="1"/>
        <end position="27"/>
    </location>
</feature>
<sequence>MVSRALSDGGCDTPSPGRPGNRTGGAGAVTAVADEEILRAAELALSVDDLVTTEPVETEAEAHAGPVIRILKGAPTDDEVAALVCVLAAAANSGAAPAAQGPADLWGRPTLLHRGTSPFSPYSFPHLSHLRD</sequence>
<proteinExistence type="predicted"/>